<name>A0ABU8WZX0_9BURK</name>
<proteinExistence type="predicted"/>
<dbReference type="InterPro" id="IPR043519">
    <property type="entry name" value="NT_sf"/>
</dbReference>
<comment type="caution">
    <text evidence="2">The sequence shown here is derived from an EMBL/GenBank/DDBJ whole genome shotgun (WGS) entry which is preliminary data.</text>
</comment>
<protein>
    <recommendedName>
        <fullName evidence="4">Nucleotidyltransferase family protein</fullName>
    </recommendedName>
</protein>
<dbReference type="RefSeq" id="WP_340333187.1">
    <property type="nucleotide sequence ID" value="NZ_JBBKZS010000001.1"/>
</dbReference>
<accession>A0ABU8WZX0</accession>
<reference evidence="2 3" key="1">
    <citation type="submission" date="2024-03" db="EMBL/GenBank/DDBJ databases">
        <title>Novel species of the genus Variovorax.</title>
        <authorList>
            <person name="Liu Q."/>
            <person name="Xin Y.-H."/>
        </authorList>
    </citation>
    <scope>NUCLEOTIDE SEQUENCE [LARGE SCALE GENOMIC DNA]</scope>
    <source>
        <strain evidence="2 3">KACC 18901</strain>
    </source>
</reference>
<feature type="region of interest" description="Disordered" evidence="1">
    <location>
        <begin position="1"/>
        <end position="24"/>
    </location>
</feature>
<sequence>MRKGQSRACKAVPQNRSEASAFGQAQRPITDTMKTIDLLQALSRESVEFVLVGGLAVQLHGYARMTYDVDVVLAMNDANLSRFIEVAKQFGLAPVIPAPIDSLKNASLLDQWHREKGMLAFALREPSIGGGIVDVLVKPEVGFEELSAQAVVGQLLGSSVKIASIDHLLAMKRVANRPKDQLDIIALEKIKRGEDPNA</sequence>
<gene>
    <name evidence="2" type="ORF">WKW79_00760</name>
</gene>
<evidence type="ECO:0008006" key="4">
    <source>
        <dbReference type="Google" id="ProtNLM"/>
    </source>
</evidence>
<organism evidence="2 3">
    <name type="scientific">Variovorax robiniae</name>
    <dbReference type="NCBI Taxonomy" id="1836199"/>
    <lineage>
        <taxon>Bacteria</taxon>
        <taxon>Pseudomonadati</taxon>
        <taxon>Pseudomonadota</taxon>
        <taxon>Betaproteobacteria</taxon>
        <taxon>Burkholderiales</taxon>
        <taxon>Comamonadaceae</taxon>
        <taxon>Variovorax</taxon>
    </lineage>
</organism>
<dbReference type="EMBL" id="JBBKZS010000001">
    <property type="protein sequence ID" value="MEJ8853076.1"/>
    <property type="molecule type" value="Genomic_DNA"/>
</dbReference>
<dbReference type="Gene3D" id="3.30.460.40">
    <property type="match status" value="1"/>
</dbReference>
<keyword evidence="3" id="KW-1185">Reference proteome</keyword>
<evidence type="ECO:0000256" key="1">
    <source>
        <dbReference type="SAM" id="MobiDB-lite"/>
    </source>
</evidence>
<evidence type="ECO:0000313" key="2">
    <source>
        <dbReference type="EMBL" id="MEJ8853076.1"/>
    </source>
</evidence>
<dbReference type="SUPFAM" id="SSF81301">
    <property type="entry name" value="Nucleotidyltransferase"/>
    <property type="match status" value="1"/>
</dbReference>
<evidence type="ECO:0000313" key="3">
    <source>
        <dbReference type="Proteomes" id="UP001367030"/>
    </source>
</evidence>
<dbReference type="Proteomes" id="UP001367030">
    <property type="component" value="Unassembled WGS sequence"/>
</dbReference>